<reference evidence="1 2" key="1">
    <citation type="submission" date="2018-03" db="EMBL/GenBank/DDBJ databases">
        <title>Aeromonas veronii whole genome sequencing and analysis.</title>
        <authorList>
            <person name="Xie H."/>
            <person name="Liu T."/>
            <person name="Wang K."/>
        </authorList>
    </citation>
    <scope>NUCLEOTIDE SEQUENCE [LARGE SCALE GENOMIC DNA]</scope>
    <source>
        <strain evidence="1 2">XH.VA.1</strain>
    </source>
</reference>
<dbReference type="AlphaFoldDB" id="A0A2T4MWG4"/>
<comment type="caution">
    <text evidence="1">The sequence shown here is derived from an EMBL/GenBank/DDBJ whole genome shotgun (WGS) entry which is preliminary data.</text>
</comment>
<sequence length="214" mass="24367">MNNVDLSKETKAKSFNQEFFKAASFLGLLFFFLSMVSSAYKNFFDESPAAEAHAKAVIHSTEKTEAPEQAIKNLAVTQANSEAKKDYLKEAVEVLKEENEAPISDLKDVDASPARSNGVFITSDFDIKDGRLYLCASKTKWCKSPRTGGKVHPFEYPSLLVPISDNYFQWYYGKSKVRYVDFDIVNKQEWDFAGDRMRRQTKFVIVKLAFYGDD</sequence>
<proteinExistence type="predicted"/>
<dbReference type="RefSeq" id="WP_107684572.1">
    <property type="nucleotide sequence ID" value="NZ_PZKL01000045.1"/>
</dbReference>
<accession>A0A2T4MWG4</accession>
<dbReference type="EMBL" id="PZKL01000045">
    <property type="protein sequence ID" value="PTH78947.1"/>
    <property type="molecule type" value="Genomic_DNA"/>
</dbReference>
<protein>
    <submittedName>
        <fullName evidence="1">Uncharacterized protein</fullName>
    </submittedName>
</protein>
<dbReference type="Proteomes" id="UP000241986">
    <property type="component" value="Unassembled WGS sequence"/>
</dbReference>
<evidence type="ECO:0000313" key="1">
    <source>
        <dbReference type="EMBL" id="PTH78947.1"/>
    </source>
</evidence>
<organism evidence="1 2">
    <name type="scientific">Aeromonas veronii</name>
    <dbReference type="NCBI Taxonomy" id="654"/>
    <lineage>
        <taxon>Bacteria</taxon>
        <taxon>Pseudomonadati</taxon>
        <taxon>Pseudomonadota</taxon>
        <taxon>Gammaproteobacteria</taxon>
        <taxon>Aeromonadales</taxon>
        <taxon>Aeromonadaceae</taxon>
        <taxon>Aeromonas</taxon>
    </lineage>
</organism>
<name>A0A2T4MWG4_AERVE</name>
<evidence type="ECO:0000313" key="2">
    <source>
        <dbReference type="Proteomes" id="UP000241986"/>
    </source>
</evidence>
<gene>
    <name evidence="1" type="ORF">DAA48_21140</name>
</gene>